<reference evidence="2" key="1">
    <citation type="submission" date="2018-11" db="EMBL/GenBank/DDBJ databases">
        <authorList>
            <consortium name="Pathogen Informatics"/>
        </authorList>
    </citation>
    <scope>NUCLEOTIDE SEQUENCE</scope>
</reference>
<dbReference type="InterPro" id="IPR000300">
    <property type="entry name" value="IPPc"/>
</dbReference>
<dbReference type="Pfam" id="PF22669">
    <property type="entry name" value="Exo_endo_phos2"/>
    <property type="match status" value="1"/>
</dbReference>
<name>A0A448XPA6_9PLAT</name>
<sequence length="74" mass="8520">MFGDLNYRIAGLEASAVREMIEHKKGKALDELLSFDELIMNRNANRTFSGFTEGKIDFLPTYKFTPHSDEYDRG</sequence>
<keyword evidence="3" id="KW-1185">Reference proteome</keyword>
<organism evidence="2 3">
    <name type="scientific">Protopolystoma xenopodis</name>
    <dbReference type="NCBI Taxonomy" id="117903"/>
    <lineage>
        <taxon>Eukaryota</taxon>
        <taxon>Metazoa</taxon>
        <taxon>Spiralia</taxon>
        <taxon>Lophotrochozoa</taxon>
        <taxon>Platyhelminthes</taxon>
        <taxon>Monogenea</taxon>
        <taxon>Polyopisthocotylea</taxon>
        <taxon>Polystomatidea</taxon>
        <taxon>Polystomatidae</taxon>
        <taxon>Protopolystoma</taxon>
    </lineage>
</organism>
<dbReference type="InterPro" id="IPR046985">
    <property type="entry name" value="IP5"/>
</dbReference>
<dbReference type="OrthoDB" id="2248459at2759"/>
<accession>A0A448XPA6</accession>
<dbReference type="Gene3D" id="3.60.10.10">
    <property type="entry name" value="Endonuclease/exonuclease/phosphatase"/>
    <property type="match status" value="1"/>
</dbReference>
<dbReference type="PANTHER" id="PTHR11200:SF300">
    <property type="entry name" value="TYPE II INOSITOL 1,4,5-TRISPHOSPHATE 5-PHOSPHATASE"/>
    <property type="match status" value="1"/>
</dbReference>
<dbReference type="EMBL" id="CAAALY010269394">
    <property type="protein sequence ID" value="VEL41456.1"/>
    <property type="molecule type" value="Genomic_DNA"/>
</dbReference>
<dbReference type="Proteomes" id="UP000784294">
    <property type="component" value="Unassembled WGS sequence"/>
</dbReference>
<proteinExistence type="predicted"/>
<dbReference type="PANTHER" id="PTHR11200">
    <property type="entry name" value="INOSITOL 5-PHOSPHATASE"/>
    <property type="match status" value="1"/>
</dbReference>
<evidence type="ECO:0000259" key="1">
    <source>
        <dbReference type="Pfam" id="PF22669"/>
    </source>
</evidence>
<gene>
    <name evidence="2" type="ORF">PXEA_LOCUS34896</name>
</gene>
<evidence type="ECO:0000313" key="3">
    <source>
        <dbReference type="Proteomes" id="UP000784294"/>
    </source>
</evidence>
<dbReference type="SUPFAM" id="SSF56219">
    <property type="entry name" value="DNase I-like"/>
    <property type="match status" value="1"/>
</dbReference>
<dbReference type="InterPro" id="IPR036691">
    <property type="entry name" value="Endo/exonu/phosph_ase_sf"/>
</dbReference>
<protein>
    <recommendedName>
        <fullName evidence="1">Inositol polyphosphate-related phosphatase domain-containing protein</fullName>
    </recommendedName>
</protein>
<dbReference type="GO" id="GO:0004439">
    <property type="term" value="F:phosphatidylinositol-4,5-bisphosphate 5-phosphatase activity"/>
    <property type="evidence" value="ECO:0007669"/>
    <property type="project" value="TreeGrafter"/>
</dbReference>
<dbReference type="GO" id="GO:0046856">
    <property type="term" value="P:phosphatidylinositol dephosphorylation"/>
    <property type="evidence" value="ECO:0007669"/>
    <property type="project" value="InterPro"/>
</dbReference>
<dbReference type="AlphaFoldDB" id="A0A448XPA6"/>
<evidence type="ECO:0000313" key="2">
    <source>
        <dbReference type="EMBL" id="VEL41456.1"/>
    </source>
</evidence>
<feature type="domain" description="Inositol polyphosphate-related phosphatase" evidence="1">
    <location>
        <begin position="1"/>
        <end position="73"/>
    </location>
</feature>
<comment type="caution">
    <text evidence="2">The sequence shown here is derived from an EMBL/GenBank/DDBJ whole genome shotgun (WGS) entry which is preliminary data.</text>
</comment>